<dbReference type="RefSeq" id="WP_215502992.1">
    <property type="nucleotide sequence ID" value="NZ_CP076361.1"/>
</dbReference>
<evidence type="ECO:0000259" key="2">
    <source>
        <dbReference type="Pfam" id="PF13478"/>
    </source>
</evidence>
<evidence type="ECO:0000313" key="3">
    <source>
        <dbReference type="EMBL" id="QWK90800.1"/>
    </source>
</evidence>
<organism evidence="3 4">
    <name type="scientific">Gemmobacter fulvus</name>
    <dbReference type="NCBI Taxonomy" id="2840474"/>
    <lineage>
        <taxon>Bacteria</taxon>
        <taxon>Pseudomonadati</taxon>
        <taxon>Pseudomonadota</taxon>
        <taxon>Alphaproteobacteria</taxon>
        <taxon>Rhodobacterales</taxon>
        <taxon>Paracoccaceae</taxon>
        <taxon>Gemmobacter</taxon>
    </lineage>
</organism>
<dbReference type="InterPro" id="IPR003777">
    <property type="entry name" value="XdhC_CoxI"/>
</dbReference>
<dbReference type="InterPro" id="IPR027051">
    <property type="entry name" value="XdhC_Rossmann_dom"/>
</dbReference>
<dbReference type="KEGG" id="gfu:KM031_02485"/>
<evidence type="ECO:0000259" key="1">
    <source>
        <dbReference type="Pfam" id="PF02625"/>
    </source>
</evidence>
<keyword evidence="4" id="KW-1185">Reference proteome</keyword>
<feature type="domain" description="XdhC Rossmann" evidence="2">
    <location>
        <begin position="181"/>
        <end position="322"/>
    </location>
</feature>
<protein>
    <submittedName>
        <fullName evidence="3">XdhC family protein</fullName>
    </submittedName>
</protein>
<dbReference type="EMBL" id="CP076361">
    <property type="protein sequence ID" value="QWK90800.1"/>
    <property type="molecule type" value="Genomic_DNA"/>
</dbReference>
<name>A0A975S267_9RHOB</name>
<gene>
    <name evidence="3" type="ORF">KM031_02485</name>
</gene>
<dbReference type="Pfam" id="PF13478">
    <property type="entry name" value="XdhC_C"/>
    <property type="match status" value="1"/>
</dbReference>
<dbReference type="InterPro" id="IPR052698">
    <property type="entry name" value="MoCofactor_Util/Proc"/>
</dbReference>
<proteinExistence type="predicted"/>
<dbReference type="Gene3D" id="3.40.50.720">
    <property type="entry name" value="NAD(P)-binding Rossmann-like Domain"/>
    <property type="match status" value="1"/>
</dbReference>
<dbReference type="AlphaFoldDB" id="A0A975S267"/>
<dbReference type="Pfam" id="PF02625">
    <property type="entry name" value="XdhC_CoxI"/>
    <property type="match status" value="1"/>
</dbReference>
<sequence length="329" mass="34838">MDERHHDQIPEIALDWHRAGRGAVLATVVETWGSAPRQTGSQLVIDSAGRIMGSVSGGCVEGAVITEAQEALVDGQPRLLTFGVSDDTAFAVGLACGGTIRILLEPVGTALPEQMLAELVAARATRAPRAYVVNTESWSRRLTDGAGDALAPAIATRMRADRSGMEEGGWFIAVHNPALRLIVVGAVHIAQPLVQMARACGYDCTLIDPRETFGASARFPGERILDDWPDEALAALRPDGRTAVVTLTHDPKLDDPAIRAALASDVFYLGCLGSSRTHAKRLERLVAEGVDAAQIARIHAPVGLNIGAKSPAEIAVSIMAQITQVLRQG</sequence>
<accession>A0A975S267</accession>
<reference evidence="3" key="1">
    <citation type="submission" date="2021-06" db="EMBL/GenBank/DDBJ databases">
        <title>Direct submission.</title>
        <authorList>
            <person name="Lee C.-S."/>
            <person name="Jin L."/>
        </authorList>
    </citation>
    <scope>NUCLEOTIDE SEQUENCE</scope>
    <source>
        <strain evidence="3">Con5</strain>
    </source>
</reference>
<feature type="domain" description="XdhC- CoxI" evidence="1">
    <location>
        <begin position="16"/>
        <end position="83"/>
    </location>
</feature>
<evidence type="ECO:0000313" key="4">
    <source>
        <dbReference type="Proteomes" id="UP000679352"/>
    </source>
</evidence>
<dbReference type="Proteomes" id="UP000679352">
    <property type="component" value="Chromosome"/>
</dbReference>
<dbReference type="PANTHER" id="PTHR30388">
    <property type="entry name" value="ALDEHYDE OXIDOREDUCTASE MOLYBDENUM COFACTOR ASSEMBLY PROTEIN"/>
    <property type="match status" value="1"/>
</dbReference>
<dbReference type="PANTHER" id="PTHR30388:SF4">
    <property type="entry name" value="MOLYBDENUM COFACTOR INSERTION CHAPERONE PAOD"/>
    <property type="match status" value="1"/>
</dbReference>